<feature type="domain" description="EamA" evidence="2">
    <location>
        <begin position="5"/>
        <end position="134"/>
    </location>
</feature>
<dbReference type="InterPro" id="IPR037185">
    <property type="entry name" value="EmrE-like"/>
</dbReference>
<feature type="transmembrane region" description="Helical" evidence="1">
    <location>
        <begin position="263"/>
        <end position="281"/>
    </location>
</feature>
<feature type="transmembrane region" description="Helical" evidence="1">
    <location>
        <begin position="119"/>
        <end position="136"/>
    </location>
</feature>
<feature type="transmembrane region" description="Helical" evidence="1">
    <location>
        <begin position="63"/>
        <end position="82"/>
    </location>
</feature>
<comment type="caution">
    <text evidence="3">The sequence shown here is derived from an EMBL/GenBank/DDBJ whole genome shotgun (WGS) entry which is preliminary data.</text>
</comment>
<evidence type="ECO:0000313" key="4">
    <source>
        <dbReference type="Proteomes" id="UP001597213"/>
    </source>
</evidence>
<feature type="domain" description="EamA" evidence="2">
    <location>
        <begin position="146"/>
        <end position="277"/>
    </location>
</feature>
<feature type="transmembrane region" description="Helical" evidence="1">
    <location>
        <begin position="236"/>
        <end position="257"/>
    </location>
</feature>
<proteinExistence type="predicted"/>
<protein>
    <submittedName>
        <fullName evidence="3">DMT family transporter</fullName>
    </submittedName>
</protein>
<dbReference type="Proteomes" id="UP001597213">
    <property type="component" value="Unassembled WGS sequence"/>
</dbReference>
<gene>
    <name evidence="3" type="ORF">ACFSCT_00365</name>
</gene>
<dbReference type="Pfam" id="PF00892">
    <property type="entry name" value="EamA"/>
    <property type="match status" value="2"/>
</dbReference>
<organism evidence="3 4">
    <name type="scientific">Paracoccus pacificus</name>
    <dbReference type="NCBI Taxonomy" id="1463598"/>
    <lineage>
        <taxon>Bacteria</taxon>
        <taxon>Pseudomonadati</taxon>
        <taxon>Pseudomonadota</taxon>
        <taxon>Alphaproteobacteria</taxon>
        <taxon>Rhodobacterales</taxon>
        <taxon>Paracoccaceae</taxon>
        <taxon>Paracoccus</taxon>
    </lineage>
</organism>
<keyword evidence="1" id="KW-1133">Transmembrane helix</keyword>
<dbReference type="PANTHER" id="PTHR22911:SF76">
    <property type="entry name" value="EAMA DOMAIN-CONTAINING PROTEIN"/>
    <property type="match status" value="1"/>
</dbReference>
<feature type="transmembrane region" description="Helical" evidence="1">
    <location>
        <begin position="31"/>
        <end position="51"/>
    </location>
</feature>
<keyword evidence="4" id="KW-1185">Reference proteome</keyword>
<dbReference type="EMBL" id="JBHUEN010000003">
    <property type="protein sequence ID" value="MFD1880166.1"/>
    <property type="molecule type" value="Genomic_DNA"/>
</dbReference>
<feature type="transmembrane region" description="Helical" evidence="1">
    <location>
        <begin position="142"/>
        <end position="164"/>
    </location>
</feature>
<keyword evidence="1" id="KW-0812">Transmembrane</keyword>
<feature type="transmembrane region" description="Helical" evidence="1">
    <location>
        <begin position="206"/>
        <end position="224"/>
    </location>
</feature>
<evidence type="ECO:0000313" key="3">
    <source>
        <dbReference type="EMBL" id="MFD1880166.1"/>
    </source>
</evidence>
<dbReference type="SUPFAM" id="SSF103481">
    <property type="entry name" value="Multidrug resistance efflux transporter EmrE"/>
    <property type="match status" value="1"/>
</dbReference>
<keyword evidence="1" id="KW-0472">Membrane</keyword>
<sequence>MNRATLIGFSAVLLWALLALFTVGTSPMPPFQLAALSFAIGGLVGLIWTVARSKLSALRDVPPGAYVFGTLGLFGYHALYFSALRLAPPAEASLIAYLWPLLIVLGSGLLPGEKLRVRHVAGAVIAFTGAALIVGGRENAGGGISAGHLLALGAAVTWAGYSLGSRRMTSVPTEAVTVYCLLTAVLAAGVHLTVETPVWNLTTAGWLSALALGLGPVGLAFFTWDIGVKRGDIQLLGTLAYASPLLSTLVLVTAGIAPATTKLLVAALLITLGAILAAGLFGGGNRGGRRPDSQKTR</sequence>
<reference evidence="4" key="1">
    <citation type="journal article" date="2019" name="Int. J. Syst. Evol. Microbiol.">
        <title>The Global Catalogue of Microorganisms (GCM) 10K type strain sequencing project: providing services to taxonomists for standard genome sequencing and annotation.</title>
        <authorList>
            <consortium name="The Broad Institute Genomics Platform"/>
            <consortium name="The Broad Institute Genome Sequencing Center for Infectious Disease"/>
            <person name="Wu L."/>
            <person name="Ma J."/>
        </authorList>
    </citation>
    <scope>NUCLEOTIDE SEQUENCE [LARGE SCALE GENOMIC DNA]</scope>
    <source>
        <strain evidence="4">CCUG 56029</strain>
    </source>
</reference>
<dbReference type="InterPro" id="IPR000620">
    <property type="entry name" value="EamA_dom"/>
</dbReference>
<evidence type="ECO:0000259" key="2">
    <source>
        <dbReference type="Pfam" id="PF00892"/>
    </source>
</evidence>
<dbReference type="PANTHER" id="PTHR22911">
    <property type="entry name" value="ACYL-MALONYL CONDENSING ENZYME-RELATED"/>
    <property type="match status" value="1"/>
</dbReference>
<feature type="transmembrane region" description="Helical" evidence="1">
    <location>
        <begin position="176"/>
        <end position="194"/>
    </location>
</feature>
<accession>A0ABW4R1Q8</accession>
<feature type="transmembrane region" description="Helical" evidence="1">
    <location>
        <begin position="94"/>
        <end position="112"/>
    </location>
</feature>
<evidence type="ECO:0000256" key="1">
    <source>
        <dbReference type="SAM" id="Phobius"/>
    </source>
</evidence>
<dbReference type="RefSeq" id="WP_379139306.1">
    <property type="nucleotide sequence ID" value="NZ_JBHUEN010000003.1"/>
</dbReference>
<name>A0ABW4R1Q8_9RHOB</name>